<name>A0A1G4JPX6_9SACH</name>
<organism evidence="2 3">
    <name type="scientific">Lachancea meyersii CBS 8951</name>
    <dbReference type="NCBI Taxonomy" id="1266667"/>
    <lineage>
        <taxon>Eukaryota</taxon>
        <taxon>Fungi</taxon>
        <taxon>Dikarya</taxon>
        <taxon>Ascomycota</taxon>
        <taxon>Saccharomycotina</taxon>
        <taxon>Saccharomycetes</taxon>
        <taxon>Saccharomycetales</taxon>
        <taxon>Saccharomycetaceae</taxon>
        <taxon>Lachancea</taxon>
    </lineage>
</organism>
<keyword evidence="3" id="KW-1185">Reference proteome</keyword>
<protein>
    <submittedName>
        <fullName evidence="2">LAME_0F01684g1_1</fullName>
    </submittedName>
</protein>
<feature type="region of interest" description="Disordered" evidence="1">
    <location>
        <begin position="1"/>
        <end position="53"/>
    </location>
</feature>
<reference evidence="3" key="1">
    <citation type="submission" date="2016-03" db="EMBL/GenBank/DDBJ databases">
        <authorList>
            <person name="Devillers Hugo."/>
        </authorList>
    </citation>
    <scope>NUCLEOTIDE SEQUENCE [LARGE SCALE GENOMIC DNA]</scope>
</reference>
<gene>
    <name evidence="2" type="ORF">LAME_0F01684G</name>
</gene>
<dbReference type="AlphaFoldDB" id="A0A1G4JPX6"/>
<sequence>MGASLQESSGQITLVEMRQDASRRLKTPQDASRPLKTPQDASRPLKTPQSIPSLRKNFSFIEGSCQQSGLELQQVSDERSNCREAHHRAHHQKAQWSTAKYDDLFTKTRIRIITTCYGLSPPPHPCIPPPVHTTTRAYHHPCTPPPTHHTAPASRPWIRTPVHPLSSIPL</sequence>
<evidence type="ECO:0000256" key="1">
    <source>
        <dbReference type="SAM" id="MobiDB-lite"/>
    </source>
</evidence>
<evidence type="ECO:0000313" key="3">
    <source>
        <dbReference type="Proteomes" id="UP000191144"/>
    </source>
</evidence>
<accession>A0A1G4JPX6</accession>
<dbReference type="Proteomes" id="UP000191144">
    <property type="component" value="Chromosome F"/>
</dbReference>
<dbReference type="EMBL" id="LT598477">
    <property type="protein sequence ID" value="SCU92832.1"/>
    <property type="molecule type" value="Genomic_DNA"/>
</dbReference>
<feature type="compositionally biased region" description="Polar residues" evidence="1">
    <location>
        <begin position="1"/>
        <end position="12"/>
    </location>
</feature>
<proteinExistence type="predicted"/>
<evidence type="ECO:0000313" key="2">
    <source>
        <dbReference type="EMBL" id="SCU92832.1"/>
    </source>
</evidence>